<evidence type="ECO:0000259" key="2">
    <source>
        <dbReference type="Pfam" id="PF24120"/>
    </source>
</evidence>
<dbReference type="OrthoDB" id="3556481at2759"/>
<dbReference type="InParanoid" id="G2YYG3"/>
<organism evidence="3 4">
    <name type="scientific">Botryotinia fuckeliana (strain T4)</name>
    <name type="common">Noble rot fungus</name>
    <name type="synonym">Botrytis cinerea</name>
    <dbReference type="NCBI Taxonomy" id="999810"/>
    <lineage>
        <taxon>Eukaryota</taxon>
        <taxon>Fungi</taxon>
        <taxon>Dikarya</taxon>
        <taxon>Ascomycota</taxon>
        <taxon>Pezizomycotina</taxon>
        <taxon>Leotiomycetes</taxon>
        <taxon>Helotiales</taxon>
        <taxon>Sclerotiniaceae</taxon>
        <taxon>Botrytis</taxon>
    </lineage>
</organism>
<feature type="compositionally biased region" description="Basic and acidic residues" evidence="1">
    <location>
        <begin position="73"/>
        <end position="92"/>
    </location>
</feature>
<dbReference type="AlphaFoldDB" id="G2YYG3"/>
<evidence type="ECO:0000256" key="1">
    <source>
        <dbReference type="SAM" id="MobiDB-lite"/>
    </source>
</evidence>
<feature type="region of interest" description="Disordered" evidence="1">
    <location>
        <begin position="218"/>
        <end position="242"/>
    </location>
</feature>
<name>G2YYG3_BOTF4</name>
<feature type="compositionally biased region" description="Basic and acidic residues" evidence="1">
    <location>
        <begin position="10"/>
        <end position="39"/>
    </location>
</feature>
<dbReference type="EMBL" id="FQ790361">
    <property type="protein sequence ID" value="CCD56661.1"/>
    <property type="molecule type" value="Genomic_DNA"/>
</dbReference>
<dbReference type="HOGENOM" id="CLU_578679_0_0_1"/>
<evidence type="ECO:0000313" key="3">
    <source>
        <dbReference type="EMBL" id="CCD56661.1"/>
    </source>
</evidence>
<feature type="domain" description="Single-strand DNA deaminase toxin A-like C-terminal" evidence="2">
    <location>
        <begin position="333"/>
        <end position="395"/>
    </location>
</feature>
<protein>
    <recommendedName>
        <fullName evidence="2">Single-strand DNA deaminase toxin A-like C-terminal domain-containing protein</fullName>
    </recommendedName>
</protein>
<dbReference type="Proteomes" id="UP000008177">
    <property type="component" value="Unplaced contigs"/>
</dbReference>
<proteinExistence type="predicted"/>
<feature type="region of interest" description="Disordered" evidence="1">
    <location>
        <begin position="1"/>
        <end position="92"/>
    </location>
</feature>
<accession>G2YYG3</accession>
<dbReference type="Pfam" id="PF24120">
    <property type="entry name" value="SsdA_C"/>
    <property type="match status" value="1"/>
</dbReference>
<evidence type="ECO:0000313" key="4">
    <source>
        <dbReference type="Proteomes" id="UP000008177"/>
    </source>
</evidence>
<feature type="compositionally biased region" description="Polar residues" evidence="1">
    <location>
        <begin position="40"/>
        <end position="58"/>
    </location>
</feature>
<gene>
    <name evidence="3" type="ORF">BofuT4_P144690.1</name>
</gene>
<reference evidence="4" key="1">
    <citation type="journal article" date="2011" name="PLoS Genet.">
        <title>Genomic analysis of the necrotrophic fungal pathogens Sclerotinia sclerotiorum and Botrytis cinerea.</title>
        <authorList>
            <person name="Amselem J."/>
            <person name="Cuomo C.A."/>
            <person name="van Kan J.A."/>
            <person name="Viaud M."/>
            <person name="Benito E.P."/>
            <person name="Couloux A."/>
            <person name="Coutinho P.M."/>
            <person name="de Vries R.P."/>
            <person name="Dyer P.S."/>
            <person name="Fillinger S."/>
            <person name="Fournier E."/>
            <person name="Gout L."/>
            <person name="Hahn M."/>
            <person name="Kohn L."/>
            <person name="Lapalu N."/>
            <person name="Plummer K.M."/>
            <person name="Pradier J.M."/>
            <person name="Quevillon E."/>
            <person name="Sharon A."/>
            <person name="Simon A."/>
            <person name="ten Have A."/>
            <person name="Tudzynski B."/>
            <person name="Tudzynski P."/>
            <person name="Wincker P."/>
            <person name="Andrew M."/>
            <person name="Anthouard V."/>
            <person name="Beever R.E."/>
            <person name="Beffa R."/>
            <person name="Benoit I."/>
            <person name="Bouzid O."/>
            <person name="Brault B."/>
            <person name="Chen Z."/>
            <person name="Choquer M."/>
            <person name="Collemare J."/>
            <person name="Cotton P."/>
            <person name="Danchin E.G."/>
            <person name="Da Silva C."/>
            <person name="Gautier A."/>
            <person name="Giraud C."/>
            <person name="Giraud T."/>
            <person name="Gonzalez C."/>
            <person name="Grossetete S."/>
            <person name="Guldener U."/>
            <person name="Henrissat B."/>
            <person name="Howlett B.J."/>
            <person name="Kodira C."/>
            <person name="Kretschmer M."/>
            <person name="Lappartient A."/>
            <person name="Leroch M."/>
            <person name="Levis C."/>
            <person name="Mauceli E."/>
            <person name="Neuveglise C."/>
            <person name="Oeser B."/>
            <person name="Pearson M."/>
            <person name="Poulain J."/>
            <person name="Poussereau N."/>
            <person name="Quesneville H."/>
            <person name="Rascle C."/>
            <person name="Schumacher J."/>
            <person name="Segurens B."/>
            <person name="Sexton A."/>
            <person name="Silva E."/>
            <person name="Sirven C."/>
            <person name="Soanes D.M."/>
            <person name="Talbot N.J."/>
            <person name="Templeton M."/>
            <person name="Yandava C."/>
            <person name="Yarden O."/>
            <person name="Zeng Q."/>
            <person name="Rollins J.A."/>
            <person name="Lebrun M.H."/>
            <person name="Dickman M."/>
        </authorList>
    </citation>
    <scope>NUCLEOTIDE SEQUENCE [LARGE SCALE GENOMIC DNA]</scope>
    <source>
        <strain evidence="4">T4</strain>
    </source>
</reference>
<dbReference type="InterPro" id="IPR057517">
    <property type="entry name" value="SsdA-like_C"/>
</dbReference>
<sequence>MTNTPEQQDLEIRKPMAPYELREKMRLEMKRKSQEDAKSRQSQAESNNIPVVQEQNPNEAGKSLVKDGPVTQDYEKNEFKSANEPKDTSDDMSELIERVSKVTIEPAVREKTLEKIWTEVTKNPKVARYRSLDITPGASWFESTLRNVNILLRKVTDEEQLSGRDENLAAKRRDDILTTLIEAALELSSTILDAPEISGKPAAQHNFQNKDHRNAVISIEPPTKNPTADENPIAPPTRRENCPDSVVPFQDVEILKEPSQESRNRSVWFEYHPKGKNLFYTIDLYERVHTFCLDKYGGKPSWKTVARLYVPIKSPLPIRRLPNFDASKVHIVNAISGWKSDMPETSCSNGFIPNKTWTEKVQEMCQVIGYELKTEIWDEDKNPRSYNACHAEKQVLAYWLYNFALSTPSSNRCAIWERRDEPIRPVYYDGLYIVVSKPLCDCCVKFMNYVAAYYKISFTIHCPAKVTKFHSN</sequence>
<dbReference type="STRING" id="999810.G2YYG3"/>